<dbReference type="AlphaFoldDB" id="A0A819ZN27"/>
<dbReference type="Proteomes" id="UP000663844">
    <property type="component" value="Unassembled WGS sequence"/>
</dbReference>
<dbReference type="EMBL" id="CAJOAZ010007917">
    <property type="protein sequence ID" value="CAF4173375.1"/>
    <property type="molecule type" value="Genomic_DNA"/>
</dbReference>
<keyword evidence="1" id="KW-0472">Membrane</keyword>
<evidence type="ECO:0000313" key="3">
    <source>
        <dbReference type="Proteomes" id="UP000663844"/>
    </source>
</evidence>
<keyword evidence="1" id="KW-1133">Transmembrane helix</keyword>
<protein>
    <submittedName>
        <fullName evidence="2">Uncharacterized protein</fullName>
    </submittedName>
</protein>
<proteinExistence type="predicted"/>
<keyword evidence="1" id="KW-0812">Transmembrane</keyword>
<accession>A0A819ZN27</accession>
<sequence length="121" mass="13877">SVGIILQIMVKFSYSILLLSVLTLVYSYPHSNNYDRFLDMYLKERSAIMDKLNHVNSNEEHIVRRQNMYPPMMPIQQYAPQMQPVCLPNIWTCGPGLPPCCPGLMCYDGNAKRGRHCLARG</sequence>
<reference evidence="2" key="1">
    <citation type="submission" date="2021-02" db="EMBL/GenBank/DDBJ databases">
        <authorList>
            <person name="Nowell W R."/>
        </authorList>
    </citation>
    <scope>NUCLEOTIDE SEQUENCE</scope>
</reference>
<evidence type="ECO:0000313" key="2">
    <source>
        <dbReference type="EMBL" id="CAF4173375.1"/>
    </source>
</evidence>
<organism evidence="2 3">
    <name type="scientific">Adineta steineri</name>
    <dbReference type="NCBI Taxonomy" id="433720"/>
    <lineage>
        <taxon>Eukaryota</taxon>
        <taxon>Metazoa</taxon>
        <taxon>Spiralia</taxon>
        <taxon>Gnathifera</taxon>
        <taxon>Rotifera</taxon>
        <taxon>Eurotatoria</taxon>
        <taxon>Bdelloidea</taxon>
        <taxon>Adinetida</taxon>
        <taxon>Adinetidae</taxon>
        <taxon>Adineta</taxon>
    </lineage>
</organism>
<feature type="transmembrane region" description="Helical" evidence="1">
    <location>
        <begin position="12"/>
        <end position="29"/>
    </location>
</feature>
<evidence type="ECO:0000256" key="1">
    <source>
        <dbReference type="SAM" id="Phobius"/>
    </source>
</evidence>
<gene>
    <name evidence="2" type="ORF">OXD698_LOCUS39304</name>
</gene>
<comment type="caution">
    <text evidence="2">The sequence shown here is derived from an EMBL/GenBank/DDBJ whole genome shotgun (WGS) entry which is preliminary data.</text>
</comment>
<feature type="non-terminal residue" evidence="2">
    <location>
        <position position="1"/>
    </location>
</feature>
<name>A0A819ZN27_9BILA</name>